<sequence length="64" mass="6885">MAAERLRSGLERVRRGLADECGQGTTEYAILVGVLVVIAIVAIIAFRDRVSSLWQAIADGINSL</sequence>
<keyword evidence="1" id="KW-0472">Membrane</keyword>
<evidence type="ECO:0000256" key="1">
    <source>
        <dbReference type="SAM" id="Phobius"/>
    </source>
</evidence>
<feature type="transmembrane region" description="Helical" evidence="1">
    <location>
        <begin position="28"/>
        <end position="46"/>
    </location>
</feature>
<accession>A0ABU7RAS5</accession>
<organism evidence="2 3">
    <name type="scientific">Olsenella absiana</name>
    <dbReference type="NCBI Taxonomy" id="3115222"/>
    <lineage>
        <taxon>Bacteria</taxon>
        <taxon>Bacillati</taxon>
        <taxon>Actinomycetota</taxon>
        <taxon>Coriobacteriia</taxon>
        <taxon>Coriobacteriales</taxon>
        <taxon>Atopobiaceae</taxon>
        <taxon>Olsenella</taxon>
    </lineage>
</organism>
<name>A0ABU7RAS5_9ACTN</name>
<dbReference type="Proteomes" id="UP001332931">
    <property type="component" value="Unassembled WGS sequence"/>
</dbReference>
<dbReference type="EMBL" id="JAZGJQ010000007">
    <property type="protein sequence ID" value="MEE6147698.1"/>
    <property type="molecule type" value="Genomic_DNA"/>
</dbReference>
<protein>
    <recommendedName>
        <fullName evidence="4">Class III signal peptide-containing protein</fullName>
    </recommendedName>
</protein>
<evidence type="ECO:0000313" key="2">
    <source>
        <dbReference type="EMBL" id="MEE6147698.1"/>
    </source>
</evidence>
<evidence type="ECO:0000313" key="3">
    <source>
        <dbReference type="Proteomes" id="UP001332931"/>
    </source>
</evidence>
<keyword evidence="3" id="KW-1185">Reference proteome</keyword>
<keyword evidence="1" id="KW-1133">Transmembrane helix</keyword>
<evidence type="ECO:0008006" key="4">
    <source>
        <dbReference type="Google" id="ProtNLM"/>
    </source>
</evidence>
<proteinExistence type="predicted"/>
<comment type="caution">
    <text evidence="2">The sequence shown here is derived from an EMBL/GenBank/DDBJ whole genome shotgun (WGS) entry which is preliminary data.</text>
</comment>
<keyword evidence="1" id="KW-0812">Transmembrane</keyword>
<dbReference type="RefSeq" id="WP_330958467.1">
    <property type="nucleotide sequence ID" value="NZ_JAZGJQ010000007.1"/>
</dbReference>
<gene>
    <name evidence="2" type="ORF">VXJ25_06860</name>
</gene>
<reference evidence="2 3" key="1">
    <citation type="submission" date="2024-01" db="EMBL/GenBank/DDBJ databases">
        <title>Description of Olsenella sp. nov., isolated from pig feces.</title>
        <authorList>
            <person name="Chang Y.-H."/>
        </authorList>
    </citation>
    <scope>NUCLEOTIDE SEQUENCE [LARGE SCALE GENOMIC DNA]</scope>
    <source>
        <strain evidence="2 3">YH-ols2223</strain>
    </source>
</reference>